<dbReference type="Proteomes" id="UP000193247">
    <property type="component" value="Unassembled WGS sequence"/>
</dbReference>
<dbReference type="EMBL" id="NCXP01000025">
    <property type="protein sequence ID" value="OSC39375.1"/>
    <property type="molecule type" value="Genomic_DNA"/>
</dbReference>
<evidence type="ECO:0000313" key="1">
    <source>
        <dbReference type="EMBL" id="OSC39375.1"/>
    </source>
</evidence>
<evidence type="ECO:0000313" key="2">
    <source>
        <dbReference type="Proteomes" id="UP000193247"/>
    </source>
</evidence>
<organism evidence="1 2">
    <name type="scientific">Mycobacterium decipiens</name>
    <dbReference type="NCBI Taxonomy" id="1430326"/>
    <lineage>
        <taxon>Bacteria</taxon>
        <taxon>Bacillati</taxon>
        <taxon>Actinomycetota</taxon>
        <taxon>Actinomycetes</taxon>
        <taxon>Mycobacteriales</taxon>
        <taxon>Mycobacteriaceae</taxon>
        <taxon>Mycobacterium</taxon>
    </lineage>
</organism>
<proteinExistence type="predicted"/>
<keyword evidence="2" id="KW-1185">Reference proteome</keyword>
<accession>A0A1X2LRP6</accession>
<sequence length="77" mass="7847">MGTQAISASAIDVGDLRFDALDHVAAETLRRATTAPAVVLCLVDQMLAVRIDRGSGAAIGSCRVGSPPGLAELPNCL</sequence>
<gene>
    <name evidence="1" type="ORF">B8W66_17280</name>
</gene>
<reference evidence="1 2" key="1">
    <citation type="submission" date="2017-04" db="EMBL/GenBank/DDBJ databases">
        <title>The new phylogeny of genus Mycobacterium.</title>
        <authorList>
            <person name="Tortoli E."/>
            <person name="Trovato A."/>
            <person name="Cirillo D.M."/>
        </authorList>
    </citation>
    <scope>NUCLEOTIDE SEQUENCE [LARGE SCALE GENOMIC DNA]</scope>
    <source>
        <strain evidence="1 2">TBL 1200985</strain>
    </source>
</reference>
<dbReference type="AlphaFoldDB" id="A0A1X2LRP6"/>
<dbReference type="STRING" id="1430326.B8W66_17280"/>
<name>A0A1X2LRP6_9MYCO</name>
<protein>
    <submittedName>
        <fullName evidence="1">Uncharacterized protein</fullName>
    </submittedName>
</protein>
<comment type="caution">
    <text evidence="1">The sequence shown here is derived from an EMBL/GenBank/DDBJ whole genome shotgun (WGS) entry which is preliminary data.</text>
</comment>